<dbReference type="EMBL" id="KL596915">
    <property type="protein sequence ID" value="KER22160.1"/>
    <property type="molecule type" value="Genomic_DNA"/>
</dbReference>
<evidence type="ECO:0000313" key="2">
    <source>
        <dbReference type="EMBL" id="KER22160.1"/>
    </source>
</evidence>
<gene>
    <name evidence="2" type="ORF">T265_09666</name>
</gene>
<accession>A0A074ZG15</accession>
<reference evidence="2 3" key="1">
    <citation type="submission" date="2013-11" db="EMBL/GenBank/DDBJ databases">
        <title>Opisthorchis viverrini - life in the bile duct.</title>
        <authorList>
            <person name="Young N.D."/>
            <person name="Nagarajan N."/>
            <person name="Lin S.J."/>
            <person name="Korhonen P.K."/>
            <person name="Jex A.R."/>
            <person name="Hall R.S."/>
            <person name="Safavi-Hemami H."/>
            <person name="Kaewkong W."/>
            <person name="Bertrand D."/>
            <person name="Gao S."/>
            <person name="Seet Q."/>
            <person name="Wongkham S."/>
            <person name="Teh B.T."/>
            <person name="Wongkham C."/>
            <person name="Intapan P.M."/>
            <person name="Maleewong W."/>
            <person name="Yang X."/>
            <person name="Hu M."/>
            <person name="Wang Z."/>
            <person name="Hofmann A."/>
            <person name="Sternberg P.W."/>
            <person name="Tan P."/>
            <person name="Wang J."/>
            <person name="Gasser R.B."/>
        </authorList>
    </citation>
    <scope>NUCLEOTIDE SEQUENCE [LARGE SCALE GENOMIC DNA]</scope>
</reference>
<dbReference type="GeneID" id="20323834"/>
<evidence type="ECO:0000313" key="3">
    <source>
        <dbReference type="Proteomes" id="UP000054324"/>
    </source>
</evidence>
<sequence length="497" mass="56274">MQTYFEDSSRERKEHNRYVRTSEYESVSACECENTMVSSYLVEGHCLNSVQRRRTRSGFGMKLSRCLGLTQGCEALHIEGALSVWSTSSGAESHSRFRAFKKLTFRTKCIKTTIACLQDVEGEGWTTLETDCRYCELIDNGRVVKRNCLYKKRKKKKCKHHFLCKIDFCNQCFGDGLGNLAVSQPSCLLRVAWQLGTERLLQVDYYYYFTPCEVTDIRTNWVIVSSHRTLLKISTAVLCVFVSHTRESPGRGDFGGCRYDTTNRSAVAPFRCLTAMPPKGCTRAGILPGCPSLDRESREAEVGFEPRTFRSVNSHSNHLSHLVPIPLSILPFLDCLTLTNGEKLGAFTSNQTIEVLCPPTLHRYTSRLSHQCLVESKRCAKDNIGALEGWPSEEDAFIRLGATTWDRQPQNYTPELVSVDYTDHREMFSPVYPRQTENMLVQPATVSATGKWDSMGNTAEHWRHNQWVSGDAYKTKNKTDHRQPIPTAADSRGGGNY</sequence>
<dbReference type="Proteomes" id="UP000054324">
    <property type="component" value="Unassembled WGS sequence"/>
</dbReference>
<name>A0A074ZG15_OPIVI</name>
<dbReference type="RefSeq" id="XP_009174081.1">
    <property type="nucleotide sequence ID" value="XM_009175817.1"/>
</dbReference>
<dbReference type="KEGG" id="ovi:T265_09666"/>
<evidence type="ECO:0000256" key="1">
    <source>
        <dbReference type="SAM" id="MobiDB-lite"/>
    </source>
</evidence>
<organism evidence="2 3">
    <name type="scientific">Opisthorchis viverrini</name>
    <name type="common">Southeast Asian liver fluke</name>
    <dbReference type="NCBI Taxonomy" id="6198"/>
    <lineage>
        <taxon>Eukaryota</taxon>
        <taxon>Metazoa</taxon>
        <taxon>Spiralia</taxon>
        <taxon>Lophotrochozoa</taxon>
        <taxon>Platyhelminthes</taxon>
        <taxon>Trematoda</taxon>
        <taxon>Digenea</taxon>
        <taxon>Opisthorchiida</taxon>
        <taxon>Opisthorchiata</taxon>
        <taxon>Opisthorchiidae</taxon>
        <taxon>Opisthorchis</taxon>
    </lineage>
</organism>
<protein>
    <submittedName>
        <fullName evidence="2">Uncharacterized protein</fullName>
    </submittedName>
</protein>
<dbReference type="AlphaFoldDB" id="A0A074ZG15"/>
<feature type="compositionally biased region" description="Basic and acidic residues" evidence="1">
    <location>
        <begin position="473"/>
        <end position="483"/>
    </location>
</feature>
<dbReference type="CTD" id="20323834"/>
<feature type="region of interest" description="Disordered" evidence="1">
    <location>
        <begin position="473"/>
        <end position="497"/>
    </location>
</feature>
<keyword evidence="3" id="KW-1185">Reference proteome</keyword>
<proteinExistence type="predicted"/>